<dbReference type="PROSITE" id="PS00108">
    <property type="entry name" value="PROTEIN_KINASE_ST"/>
    <property type="match status" value="1"/>
</dbReference>
<dbReference type="Gene3D" id="2.130.10.10">
    <property type="entry name" value="YVTN repeat-like/Quinoprotein amine dehydrogenase"/>
    <property type="match status" value="3"/>
</dbReference>
<comment type="caution">
    <text evidence="8">The sequence shown here is derived from an EMBL/GenBank/DDBJ whole genome shotgun (WGS) entry which is preliminary data.</text>
</comment>
<dbReference type="SMART" id="SM00220">
    <property type="entry name" value="S_TKc"/>
    <property type="match status" value="1"/>
</dbReference>
<sequence>MDRVGEQFGNYRLVRFLGEGGFADVYLGEHVHLGTQAAIKILNTQLARGDIEQFRQEARTIAHLLHPNIVRVLEFDVEEKNPFLVMDYAPNGNLRERHARGSRLAASAVAAYVQQVGKALQYAHDEKVIHRDVKPENMLLSRTNEVVLGDFGIALIAQSSRHQSQQDMAGTITYMAPEQIQGKPRAASDQYALGIVAYEWLSGARPFQGSFTEIATQQLLIPPAPLRQFIPDVDPALEQVVMRALHKDPYQRFPRVLDFVQALTQAAGSGNSIPYSVEAALTPPPPPWSTLQSQQTTHTVEAYEGVPHTGMGQVLCVYRQHKDAISSLAWSPDSQWIASASDDRSVQIWSASSGHRRVLYQGHTEEVATVAWSPDGTTIASGGADKTVRIWEATTGRHLVTYSGHRNAVWCINWSPTGDSLASSSGDHSMHVISTQDWKPIFRCKGSAGTVWALAWSPEDNYLAYQSAPEIVTICDTVDGHRIQEYREHDKRVWALAWSPDGETIASAGEDCIVRIWRASTAWTFLRYHGHQDSIIALAWSPDGAYIASAGDDQTVQIWVAASGKPIYTYQGHRNNVIALAWSPDGRSIASAGEDQSVHIWTAP</sequence>
<proteinExistence type="predicted"/>
<evidence type="ECO:0000313" key="9">
    <source>
        <dbReference type="Proteomes" id="UP000287171"/>
    </source>
</evidence>
<dbReference type="GO" id="GO:0004672">
    <property type="term" value="F:protein kinase activity"/>
    <property type="evidence" value="ECO:0007669"/>
    <property type="project" value="InterPro"/>
</dbReference>
<feature type="repeat" description="WD" evidence="5">
    <location>
        <begin position="318"/>
        <end position="359"/>
    </location>
</feature>
<dbReference type="InterPro" id="IPR019775">
    <property type="entry name" value="WD40_repeat_CS"/>
</dbReference>
<dbReference type="InterPro" id="IPR008271">
    <property type="entry name" value="Ser/Thr_kinase_AS"/>
</dbReference>
<dbReference type="PANTHER" id="PTHR19848">
    <property type="entry name" value="WD40 REPEAT PROTEIN"/>
    <property type="match status" value="1"/>
</dbReference>
<keyword evidence="1 5" id="KW-0853">WD repeat</keyword>
<dbReference type="RefSeq" id="WP_161982321.1">
    <property type="nucleotide sequence ID" value="NZ_BIFT01000001.1"/>
</dbReference>
<evidence type="ECO:0000256" key="4">
    <source>
        <dbReference type="ARBA" id="ARBA00022840"/>
    </source>
</evidence>
<evidence type="ECO:0000256" key="5">
    <source>
        <dbReference type="PROSITE-ProRule" id="PRU00221"/>
    </source>
</evidence>
<dbReference type="PROSITE" id="PS00107">
    <property type="entry name" value="PROTEIN_KINASE_ATP"/>
    <property type="match status" value="1"/>
</dbReference>
<evidence type="ECO:0000313" key="8">
    <source>
        <dbReference type="EMBL" id="GCE29094.1"/>
    </source>
</evidence>
<gene>
    <name evidence="8" type="ORF">KDA_45780</name>
</gene>
<dbReference type="InterPro" id="IPR011009">
    <property type="entry name" value="Kinase-like_dom_sf"/>
</dbReference>
<dbReference type="GO" id="GO:0005524">
    <property type="term" value="F:ATP binding"/>
    <property type="evidence" value="ECO:0007669"/>
    <property type="project" value="UniProtKB-UniRule"/>
</dbReference>
<dbReference type="InterPro" id="IPR017441">
    <property type="entry name" value="Protein_kinase_ATP_BS"/>
</dbReference>
<keyword evidence="3 6" id="KW-0547">Nucleotide-binding</keyword>
<evidence type="ECO:0000256" key="1">
    <source>
        <dbReference type="ARBA" id="ARBA00022574"/>
    </source>
</evidence>
<dbReference type="InterPro" id="IPR000719">
    <property type="entry name" value="Prot_kinase_dom"/>
</dbReference>
<dbReference type="EMBL" id="BIFT01000001">
    <property type="protein sequence ID" value="GCE29094.1"/>
    <property type="molecule type" value="Genomic_DNA"/>
</dbReference>
<dbReference type="SMART" id="SM00320">
    <property type="entry name" value="WD40"/>
    <property type="match status" value="7"/>
</dbReference>
<keyword evidence="2" id="KW-0677">Repeat</keyword>
<dbReference type="PROSITE" id="PS50011">
    <property type="entry name" value="PROTEIN_KINASE_DOM"/>
    <property type="match status" value="1"/>
</dbReference>
<evidence type="ECO:0000256" key="2">
    <source>
        <dbReference type="ARBA" id="ARBA00022737"/>
    </source>
</evidence>
<feature type="repeat" description="WD" evidence="5">
    <location>
        <begin position="360"/>
        <end position="401"/>
    </location>
</feature>
<feature type="binding site" evidence="6">
    <location>
        <position position="40"/>
    </location>
    <ligand>
        <name>ATP</name>
        <dbReference type="ChEBI" id="CHEBI:30616"/>
    </ligand>
</feature>
<dbReference type="CDD" id="cd00200">
    <property type="entry name" value="WD40"/>
    <property type="match status" value="1"/>
</dbReference>
<evidence type="ECO:0000256" key="3">
    <source>
        <dbReference type="ARBA" id="ARBA00022741"/>
    </source>
</evidence>
<dbReference type="PANTHER" id="PTHR19848:SF8">
    <property type="entry name" value="F-BOX AND WD REPEAT DOMAIN CONTAINING 7"/>
    <property type="match status" value="1"/>
</dbReference>
<evidence type="ECO:0000256" key="6">
    <source>
        <dbReference type="PROSITE-ProRule" id="PRU10141"/>
    </source>
</evidence>
<dbReference type="CDD" id="cd14014">
    <property type="entry name" value="STKc_PknB_like"/>
    <property type="match status" value="1"/>
</dbReference>
<organism evidence="8 9">
    <name type="scientific">Dictyobacter alpinus</name>
    <dbReference type="NCBI Taxonomy" id="2014873"/>
    <lineage>
        <taxon>Bacteria</taxon>
        <taxon>Bacillati</taxon>
        <taxon>Chloroflexota</taxon>
        <taxon>Ktedonobacteria</taxon>
        <taxon>Ktedonobacterales</taxon>
        <taxon>Dictyobacteraceae</taxon>
        <taxon>Dictyobacter</taxon>
    </lineage>
</organism>
<dbReference type="InterPro" id="IPR015943">
    <property type="entry name" value="WD40/YVTN_repeat-like_dom_sf"/>
</dbReference>
<dbReference type="Pfam" id="PF00069">
    <property type="entry name" value="Pkinase"/>
    <property type="match status" value="1"/>
</dbReference>
<dbReference type="SUPFAM" id="SSF50978">
    <property type="entry name" value="WD40 repeat-like"/>
    <property type="match status" value="1"/>
</dbReference>
<reference evidence="9" key="1">
    <citation type="submission" date="2018-12" db="EMBL/GenBank/DDBJ databases">
        <title>Tengunoibacter tsumagoiensis gen. nov., sp. nov., Dictyobacter kobayashii sp. nov., D. alpinus sp. nov., and D. joshuensis sp. nov. and description of Dictyobacteraceae fam. nov. within the order Ktedonobacterales isolated from Tengu-no-mugimeshi.</title>
        <authorList>
            <person name="Wang C.M."/>
            <person name="Zheng Y."/>
            <person name="Sakai Y."/>
            <person name="Toyoda A."/>
            <person name="Minakuchi Y."/>
            <person name="Abe K."/>
            <person name="Yokota A."/>
            <person name="Yabe S."/>
        </authorList>
    </citation>
    <scope>NUCLEOTIDE SEQUENCE [LARGE SCALE GENOMIC DNA]</scope>
    <source>
        <strain evidence="9">Uno16</strain>
    </source>
</reference>
<dbReference type="InterPro" id="IPR020472">
    <property type="entry name" value="WD40_PAC1"/>
</dbReference>
<evidence type="ECO:0000259" key="7">
    <source>
        <dbReference type="PROSITE" id="PS50011"/>
    </source>
</evidence>
<keyword evidence="4 6" id="KW-0067">ATP-binding</keyword>
<dbReference type="Gene3D" id="1.10.510.10">
    <property type="entry name" value="Transferase(Phosphotransferase) domain 1"/>
    <property type="match status" value="1"/>
</dbReference>
<dbReference type="PROSITE" id="PS00678">
    <property type="entry name" value="WD_REPEATS_1"/>
    <property type="match status" value="1"/>
</dbReference>
<feature type="domain" description="Protein kinase" evidence="7">
    <location>
        <begin position="11"/>
        <end position="264"/>
    </location>
</feature>
<feature type="repeat" description="WD" evidence="5">
    <location>
        <begin position="486"/>
        <end position="521"/>
    </location>
</feature>
<dbReference type="PRINTS" id="PR00320">
    <property type="entry name" value="GPROTEINBRPT"/>
</dbReference>
<dbReference type="Proteomes" id="UP000287171">
    <property type="component" value="Unassembled WGS sequence"/>
</dbReference>
<dbReference type="InterPro" id="IPR036322">
    <property type="entry name" value="WD40_repeat_dom_sf"/>
</dbReference>
<dbReference type="Pfam" id="PF00400">
    <property type="entry name" value="WD40"/>
    <property type="match status" value="7"/>
</dbReference>
<feature type="repeat" description="WD" evidence="5">
    <location>
        <begin position="570"/>
        <end position="604"/>
    </location>
</feature>
<dbReference type="InterPro" id="IPR001680">
    <property type="entry name" value="WD40_rpt"/>
</dbReference>
<protein>
    <recommendedName>
        <fullName evidence="7">Protein kinase domain-containing protein</fullName>
    </recommendedName>
</protein>
<feature type="repeat" description="WD" evidence="5">
    <location>
        <begin position="528"/>
        <end position="569"/>
    </location>
</feature>
<dbReference type="SUPFAM" id="SSF56112">
    <property type="entry name" value="Protein kinase-like (PK-like)"/>
    <property type="match status" value="1"/>
</dbReference>
<accession>A0A402BCN1</accession>
<name>A0A402BCN1_9CHLR</name>
<dbReference type="PROSITE" id="PS50082">
    <property type="entry name" value="WD_REPEATS_2"/>
    <property type="match status" value="6"/>
</dbReference>
<keyword evidence="9" id="KW-1185">Reference proteome</keyword>
<dbReference type="AlphaFoldDB" id="A0A402BCN1"/>
<dbReference type="PROSITE" id="PS50294">
    <property type="entry name" value="WD_REPEATS_REGION"/>
    <property type="match status" value="5"/>
</dbReference>
<feature type="repeat" description="WD" evidence="5">
    <location>
        <begin position="402"/>
        <end position="432"/>
    </location>
</feature>